<evidence type="ECO:0000313" key="2">
    <source>
        <dbReference type="Proteomes" id="UP000425960"/>
    </source>
</evidence>
<accession>A0A5K7ZYE4</accession>
<protein>
    <recommendedName>
        <fullName evidence="3">CopG family transcriptional regulator</fullName>
    </recommendedName>
</protein>
<dbReference type="KEGG" id="dov:DSCO28_58340"/>
<evidence type="ECO:0008006" key="3">
    <source>
        <dbReference type="Google" id="ProtNLM"/>
    </source>
</evidence>
<organism evidence="1 2">
    <name type="scientific">Desulfosarcina ovata subsp. sediminis</name>
    <dbReference type="NCBI Taxonomy" id="885957"/>
    <lineage>
        <taxon>Bacteria</taxon>
        <taxon>Pseudomonadati</taxon>
        <taxon>Thermodesulfobacteriota</taxon>
        <taxon>Desulfobacteria</taxon>
        <taxon>Desulfobacterales</taxon>
        <taxon>Desulfosarcinaceae</taxon>
        <taxon>Desulfosarcina</taxon>
    </lineage>
</organism>
<reference evidence="1 2" key="1">
    <citation type="submission" date="2019-11" db="EMBL/GenBank/DDBJ databases">
        <title>Comparative genomics of hydrocarbon-degrading Desulfosarcina strains.</title>
        <authorList>
            <person name="Watanabe M."/>
            <person name="Kojima H."/>
            <person name="Fukui M."/>
        </authorList>
    </citation>
    <scope>NUCLEOTIDE SEQUENCE [LARGE SCALE GENOMIC DNA]</scope>
    <source>
        <strain evidence="1 2">28bB2T</strain>
    </source>
</reference>
<proteinExistence type="predicted"/>
<dbReference type="Proteomes" id="UP000425960">
    <property type="component" value="Chromosome"/>
</dbReference>
<evidence type="ECO:0000313" key="1">
    <source>
        <dbReference type="EMBL" id="BBO85268.1"/>
    </source>
</evidence>
<dbReference type="EMBL" id="AP021876">
    <property type="protein sequence ID" value="BBO85268.1"/>
    <property type="molecule type" value="Genomic_DNA"/>
</dbReference>
<dbReference type="AlphaFoldDB" id="A0A5K7ZYE4"/>
<name>A0A5K7ZYE4_9BACT</name>
<gene>
    <name evidence="1" type="ORF">DSCO28_58340</name>
</gene>
<sequence length="62" mass="7301">MSEKPSDPETNACICTEIPKALYDRVEEYCRSKGILPSEFIFDAISEKLFSIHRERRRKPRL</sequence>
<dbReference type="RefSeq" id="WP_155312940.1">
    <property type="nucleotide sequence ID" value="NZ_AP021876.1"/>
</dbReference>